<reference evidence="2 3" key="1">
    <citation type="submission" date="2020-05" db="EMBL/GenBank/DDBJ databases">
        <title>Electrophorus electricus (electric eel) genome, fEleEle1, primary haplotype.</title>
        <authorList>
            <person name="Myers G."/>
            <person name="Meyer A."/>
            <person name="Fedrigo O."/>
            <person name="Formenti G."/>
            <person name="Rhie A."/>
            <person name="Tracey A."/>
            <person name="Sims Y."/>
            <person name="Jarvis E.D."/>
        </authorList>
    </citation>
    <scope>NUCLEOTIDE SEQUENCE [LARGE SCALE GENOMIC DNA]</scope>
</reference>
<sequence length="211" mass="23452">DSTICVVSVSVLSISAARCILEASEDVGEGGRFSCWGSQISNVWGEIAENGSLNIKQIKRNYNGSFTVDAYDEFGSLLLKATTILCVYGKKLYSYFDLLKLYFTVFFSISVILVYDDECLISYNLSDFIKTENGKYQCTVSNPAHNDTSKEITTDCSTNESDKLFGFDFWVMLALLAGGGGLVILLIILLITCAWQRCKQQEKRQQGKLSL</sequence>
<evidence type="ECO:0000313" key="3">
    <source>
        <dbReference type="Proteomes" id="UP000314983"/>
    </source>
</evidence>
<dbReference type="GeneTree" id="ENSGT01120000276053"/>
<keyword evidence="1" id="KW-0472">Membrane</keyword>
<reference evidence="2" key="3">
    <citation type="submission" date="2025-09" db="UniProtKB">
        <authorList>
            <consortium name="Ensembl"/>
        </authorList>
    </citation>
    <scope>IDENTIFICATION</scope>
</reference>
<keyword evidence="1" id="KW-0812">Transmembrane</keyword>
<evidence type="ECO:0000256" key="1">
    <source>
        <dbReference type="SAM" id="Phobius"/>
    </source>
</evidence>
<keyword evidence="3" id="KW-1185">Reference proteome</keyword>
<proteinExistence type="predicted"/>
<dbReference type="AlphaFoldDB" id="A0AAY5EK78"/>
<accession>A0AAY5EK78</accession>
<reference evidence="2" key="2">
    <citation type="submission" date="2025-08" db="UniProtKB">
        <authorList>
            <consortium name="Ensembl"/>
        </authorList>
    </citation>
    <scope>IDENTIFICATION</scope>
</reference>
<evidence type="ECO:0000313" key="2">
    <source>
        <dbReference type="Ensembl" id="ENSEEEP00000057328.1"/>
    </source>
</evidence>
<feature type="transmembrane region" description="Helical" evidence="1">
    <location>
        <begin position="169"/>
        <end position="195"/>
    </location>
</feature>
<protein>
    <recommendedName>
        <fullName evidence="4">Ig-like domain-containing protein</fullName>
    </recommendedName>
</protein>
<organism evidence="2 3">
    <name type="scientific">Electrophorus electricus</name>
    <name type="common">Electric eel</name>
    <name type="synonym">Gymnotus electricus</name>
    <dbReference type="NCBI Taxonomy" id="8005"/>
    <lineage>
        <taxon>Eukaryota</taxon>
        <taxon>Metazoa</taxon>
        <taxon>Chordata</taxon>
        <taxon>Craniata</taxon>
        <taxon>Vertebrata</taxon>
        <taxon>Euteleostomi</taxon>
        <taxon>Actinopterygii</taxon>
        <taxon>Neopterygii</taxon>
        <taxon>Teleostei</taxon>
        <taxon>Ostariophysi</taxon>
        <taxon>Gymnotiformes</taxon>
        <taxon>Gymnotoidei</taxon>
        <taxon>Gymnotidae</taxon>
        <taxon>Electrophorus</taxon>
    </lineage>
</organism>
<feature type="transmembrane region" description="Helical" evidence="1">
    <location>
        <begin position="98"/>
        <end position="115"/>
    </location>
</feature>
<keyword evidence="1" id="KW-1133">Transmembrane helix</keyword>
<dbReference type="Ensembl" id="ENSEEET00000061487.1">
    <property type="protein sequence ID" value="ENSEEEP00000057328.1"/>
    <property type="gene ID" value="ENSEEEG00000011833.2"/>
</dbReference>
<dbReference type="Proteomes" id="UP000314983">
    <property type="component" value="Chromosome 16"/>
</dbReference>
<evidence type="ECO:0008006" key="4">
    <source>
        <dbReference type="Google" id="ProtNLM"/>
    </source>
</evidence>
<name>A0AAY5EK78_ELEEL</name>